<organism evidence="2 3">
    <name type="scientific">Streptomyces purpureus</name>
    <dbReference type="NCBI Taxonomy" id="1951"/>
    <lineage>
        <taxon>Bacteria</taxon>
        <taxon>Bacillati</taxon>
        <taxon>Actinomycetota</taxon>
        <taxon>Actinomycetes</taxon>
        <taxon>Kitasatosporales</taxon>
        <taxon>Streptomycetaceae</taxon>
        <taxon>Streptomyces</taxon>
    </lineage>
</organism>
<evidence type="ECO:0000313" key="3">
    <source>
        <dbReference type="Proteomes" id="UP000619486"/>
    </source>
</evidence>
<accession>A0A918LLV4</accession>
<evidence type="ECO:0000259" key="1">
    <source>
        <dbReference type="Pfam" id="PF03551"/>
    </source>
</evidence>
<dbReference type="InterPro" id="IPR005149">
    <property type="entry name" value="Tscrpt_reg_PadR_N"/>
</dbReference>
<gene>
    <name evidence="2" type="ORF">GCM10014713_04110</name>
</gene>
<dbReference type="PANTHER" id="PTHR33169">
    <property type="entry name" value="PADR-FAMILY TRANSCRIPTIONAL REGULATOR"/>
    <property type="match status" value="1"/>
</dbReference>
<dbReference type="Gene3D" id="1.10.10.10">
    <property type="entry name" value="Winged helix-like DNA-binding domain superfamily/Winged helix DNA-binding domain"/>
    <property type="match status" value="1"/>
</dbReference>
<dbReference type="InterPro" id="IPR036390">
    <property type="entry name" value="WH_DNA-bd_sf"/>
</dbReference>
<name>A0A918LLV4_9ACTN</name>
<dbReference type="EMBL" id="BMQQ01000001">
    <property type="protein sequence ID" value="GGT14554.1"/>
    <property type="molecule type" value="Genomic_DNA"/>
</dbReference>
<reference evidence="2" key="2">
    <citation type="submission" date="2020-09" db="EMBL/GenBank/DDBJ databases">
        <authorList>
            <person name="Sun Q."/>
            <person name="Ohkuma M."/>
        </authorList>
    </citation>
    <scope>NUCLEOTIDE SEQUENCE</scope>
    <source>
        <strain evidence="2">JCM 3172</strain>
    </source>
</reference>
<dbReference type="Pfam" id="PF03551">
    <property type="entry name" value="PadR"/>
    <property type="match status" value="1"/>
</dbReference>
<dbReference type="InterPro" id="IPR052509">
    <property type="entry name" value="Metal_resp_DNA-bind_regulator"/>
</dbReference>
<sequence>MYRMTKELPDAVGQRHSQLLRGVLDICLLALIAERPRYGFEFTQALADSGLDLVREGSIYPLLSRLERGGLISSYRAPSGSGGAPRKYYRLTEAGCAELDGGRVAWHGFAGAVSGLLAETGADTDAHTDADTTSTGKSTS</sequence>
<protein>
    <submittedName>
        <fullName evidence="2">PadR family transcriptional regulator</fullName>
    </submittedName>
</protein>
<keyword evidence="3" id="KW-1185">Reference proteome</keyword>
<dbReference type="SUPFAM" id="SSF46785">
    <property type="entry name" value="Winged helix' DNA-binding domain"/>
    <property type="match status" value="1"/>
</dbReference>
<proteinExistence type="predicted"/>
<comment type="caution">
    <text evidence="2">The sequence shown here is derived from an EMBL/GenBank/DDBJ whole genome shotgun (WGS) entry which is preliminary data.</text>
</comment>
<reference evidence="2" key="1">
    <citation type="journal article" date="2014" name="Int. J. Syst. Evol. Microbiol.">
        <title>Complete genome sequence of Corynebacterium casei LMG S-19264T (=DSM 44701T), isolated from a smear-ripened cheese.</title>
        <authorList>
            <consortium name="US DOE Joint Genome Institute (JGI-PGF)"/>
            <person name="Walter F."/>
            <person name="Albersmeier A."/>
            <person name="Kalinowski J."/>
            <person name="Ruckert C."/>
        </authorList>
    </citation>
    <scope>NUCLEOTIDE SEQUENCE</scope>
    <source>
        <strain evidence="2">JCM 3172</strain>
    </source>
</reference>
<dbReference type="AlphaFoldDB" id="A0A918LLV4"/>
<dbReference type="PANTHER" id="PTHR33169:SF14">
    <property type="entry name" value="TRANSCRIPTIONAL REGULATOR RV3488"/>
    <property type="match status" value="1"/>
</dbReference>
<dbReference type="InterPro" id="IPR036388">
    <property type="entry name" value="WH-like_DNA-bd_sf"/>
</dbReference>
<feature type="domain" description="Transcription regulator PadR N-terminal" evidence="1">
    <location>
        <begin position="28"/>
        <end position="99"/>
    </location>
</feature>
<dbReference type="Proteomes" id="UP000619486">
    <property type="component" value="Unassembled WGS sequence"/>
</dbReference>
<evidence type="ECO:0000313" key="2">
    <source>
        <dbReference type="EMBL" id="GGT14554.1"/>
    </source>
</evidence>